<evidence type="ECO:0000313" key="6">
    <source>
        <dbReference type="EMBL" id="KAK5977954.1"/>
    </source>
</evidence>
<dbReference type="GO" id="GO:0006487">
    <property type="term" value="P:protein N-linked glycosylation"/>
    <property type="evidence" value="ECO:0007669"/>
    <property type="project" value="TreeGrafter"/>
</dbReference>
<protein>
    <recommendedName>
        <fullName evidence="5">GT23 domain-containing protein</fullName>
    </recommendedName>
</protein>
<name>A0AAN8IKI2_TRICO</name>
<dbReference type="Pfam" id="PF19745">
    <property type="entry name" value="FUT8_N_cat"/>
    <property type="match status" value="1"/>
</dbReference>
<proteinExistence type="inferred from homology"/>
<comment type="similarity">
    <text evidence="3">Belongs to the glycosyltransferase 23 family.</text>
</comment>
<dbReference type="Proteomes" id="UP001331761">
    <property type="component" value="Unassembled WGS sequence"/>
</dbReference>
<dbReference type="PROSITE" id="PS51659">
    <property type="entry name" value="GT23"/>
    <property type="match status" value="1"/>
</dbReference>
<evidence type="ECO:0000259" key="5">
    <source>
        <dbReference type="PROSITE" id="PS51659"/>
    </source>
</evidence>
<accession>A0AAN8IKI2</accession>
<dbReference type="InterPro" id="IPR027350">
    <property type="entry name" value="GT23_dom"/>
</dbReference>
<evidence type="ECO:0000256" key="3">
    <source>
        <dbReference type="PROSITE-ProRule" id="PRU00992"/>
    </source>
</evidence>
<dbReference type="InterPro" id="IPR045573">
    <property type="entry name" value="Fut8_N_cat"/>
</dbReference>
<comment type="caution">
    <text evidence="3">Lacks conserved residue(s) required for the propagation of feature annotation.</text>
</comment>
<dbReference type="PANTHER" id="PTHR13132">
    <property type="entry name" value="ALPHA- 1,6 -FUCOSYLTRANSFERASE"/>
    <property type="match status" value="1"/>
</dbReference>
<evidence type="ECO:0000256" key="2">
    <source>
        <dbReference type="ARBA" id="ARBA00022679"/>
    </source>
</evidence>
<reference evidence="6 7" key="1">
    <citation type="submission" date="2019-10" db="EMBL/GenBank/DDBJ databases">
        <title>Assembly and Annotation for the nematode Trichostrongylus colubriformis.</title>
        <authorList>
            <person name="Martin J."/>
        </authorList>
    </citation>
    <scope>NUCLEOTIDE SEQUENCE [LARGE SCALE GENOMIC DNA]</scope>
    <source>
        <strain evidence="6">G859</strain>
        <tissue evidence="6">Whole worm</tissue>
    </source>
</reference>
<sequence>MNKELQLQRENNVLNSASAEDGDLRGQVVEAQARRKELHDVNRELKRKLESALQMQRSLIERLTGGQQHNDTASLSPLTSENMQYLFSKDHEISRRKLVRSLWQLFHSIRHPSVNNGNSDSAITNTENQVLSLIAESLRLSEVDGAVEWRHQSLQNLTDFIQKRLWYSQNPENCRKRRYIICDMRHGCGFGCQVHHLAYCLLVAFASRRTLVLGDNGTHWK</sequence>
<organism evidence="6 7">
    <name type="scientific">Trichostrongylus colubriformis</name>
    <name type="common">Black scour worm</name>
    <dbReference type="NCBI Taxonomy" id="6319"/>
    <lineage>
        <taxon>Eukaryota</taxon>
        <taxon>Metazoa</taxon>
        <taxon>Ecdysozoa</taxon>
        <taxon>Nematoda</taxon>
        <taxon>Chromadorea</taxon>
        <taxon>Rhabditida</taxon>
        <taxon>Rhabditina</taxon>
        <taxon>Rhabditomorpha</taxon>
        <taxon>Strongyloidea</taxon>
        <taxon>Trichostrongylidae</taxon>
        <taxon>Trichostrongylus</taxon>
    </lineage>
</organism>
<dbReference type="PANTHER" id="PTHR13132:SF29">
    <property type="entry name" value="ALPHA-(1,6)-FUCOSYLTRANSFERASE"/>
    <property type="match status" value="1"/>
</dbReference>
<keyword evidence="7" id="KW-1185">Reference proteome</keyword>
<keyword evidence="2 3" id="KW-0808">Transferase</keyword>
<feature type="domain" description="GT23" evidence="5">
    <location>
        <begin position="176"/>
        <end position="221"/>
    </location>
</feature>
<dbReference type="GO" id="GO:0046921">
    <property type="term" value="F:alpha-(1-&gt;6)-fucosyltransferase activity"/>
    <property type="evidence" value="ECO:0007669"/>
    <property type="project" value="TreeGrafter"/>
</dbReference>
<dbReference type="EMBL" id="WIXE01009991">
    <property type="protein sequence ID" value="KAK5977954.1"/>
    <property type="molecule type" value="Genomic_DNA"/>
</dbReference>
<evidence type="ECO:0000313" key="7">
    <source>
        <dbReference type="Proteomes" id="UP001331761"/>
    </source>
</evidence>
<dbReference type="AlphaFoldDB" id="A0AAN8IKI2"/>
<evidence type="ECO:0000256" key="4">
    <source>
        <dbReference type="SAM" id="Coils"/>
    </source>
</evidence>
<feature type="coiled-coil region" evidence="4">
    <location>
        <begin position="28"/>
        <end position="62"/>
    </location>
</feature>
<evidence type="ECO:0000256" key="1">
    <source>
        <dbReference type="ARBA" id="ARBA00022676"/>
    </source>
</evidence>
<keyword evidence="1 3" id="KW-0328">Glycosyltransferase</keyword>
<comment type="caution">
    <text evidence="6">The sequence shown here is derived from an EMBL/GenBank/DDBJ whole genome shotgun (WGS) entry which is preliminary data.</text>
</comment>
<gene>
    <name evidence="6" type="ORF">GCK32_017401</name>
</gene>
<keyword evidence="4" id="KW-0175">Coiled coil</keyword>